<dbReference type="InterPro" id="IPR013189">
    <property type="entry name" value="Glyco_hydro_32_C"/>
</dbReference>
<evidence type="ECO:0000256" key="5">
    <source>
        <dbReference type="SAM" id="MobiDB-lite"/>
    </source>
</evidence>
<comment type="similarity">
    <text evidence="1 4">Belongs to the glycosyl hydrolase 32 family.</text>
</comment>
<gene>
    <name evidence="9" type="ORF">PCC79_00135</name>
</gene>
<dbReference type="PANTHER" id="PTHR42800">
    <property type="entry name" value="EXOINULINASE INUD (AFU_ORTHOLOGUE AFUA_5G00480)"/>
    <property type="match status" value="1"/>
</dbReference>
<accession>A0ABZ3C782</accession>
<evidence type="ECO:0000259" key="7">
    <source>
        <dbReference type="Pfam" id="PF00251"/>
    </source>
</evidence>
<dbReference type="SMART" id="SM00640">
    <property type="entry name" value="Glyco_32"/>
    <property type="match status" value="1"/>
</dbReference>
<feature type="signal peptide" evidence="6">
    <location>
        <begin position="1"/>
        <end position="33"/>
    </location>
</feature>
<dbReference type="Gene3D" id="2.60.120.560">
    <property type="entry name" value="Exo-inulinase, domain 1"/>
    <property type="match status" value="1"/>
</dbReference>
<evidence type="ECO:0000256" key="3">
    <source>
        <dbReference type="ARBA" id="ARBA00023295"/>
    </source>
</evidence>
<dbReference type="Proteomes" id="UP001434337">
    <property type="component" value="Chromosome"/>
</dbReference>
<dbReference type="SUPFAM" id="SSF75005">
    <property type="entry name" value="Arabinanase/levansucrase/invertase"/>
    <property type="match status" value="1"/>
</dbReference>
<dbReference type="Pfam" id="PF00251">
    <property type="entry name" value="Glyco_hydro_32N"/>
    <property type="match status" value="1"/>
</dbReference>
<evidence type="ECO:0000256" key="1">
    <source>
        <dbReference type="ARBA" id="ARBA00009902"/>
    </source>
</evidence>
<dbReference type="InterPro" id="IPR001362">
    <property type="entry name" value="Glyco_hydro_32"/>
</dbReference>
<evidence type="ECO:0000256" key="6">
    <source>
        <dbReference type="SAM" id="SignalP"/>
    </source>
</evidence>
<evidence type="ECO:0000256" key="4">
    <source>
        <dbReference type="RuleBase" id="RU362110"/>
    </source>
</evidence>
<dbReference type="PANTHER" id="PTHR42800:SF1">
    <property type="entry name" value="EXOINULINASE INUD (AFU_ORTHOLOGUE AFUA_5G00480)"/>
    <property type="match status" value="1"/>
</dbReference>
<evidence type="ECO:0000256" key="2">
    <source>
        <dbReference type="ARBA" id="ARBA00022801"/>
    </source>
</evidence>
<dbReference type="EMBL" id="CP115965">
    <property type="protein sequence ID" value="WZW98650.1"/>
    <property type="molecule type" value="Genomic_DNA"/>
</dbReference>
<feature type="domain" description="Glycosyl hydrolase family 32 N-terminal" evidence="7">
    <location>
        <begin position="64"/>
        <end position="372"/>
    </location>
</feature>
<organism evidence="9 10">
    <name type="scientific">Propioniciclava soli</name>
    <dbReference type="NCBI Taxonomy" id="2775081"/>
    <lineage>
        <taxon>Bacteria</taxon>
        <taxon>Bacillati</taxon>
        <taxon>Actinomycetota</taxon>
        <taxon>Actinomycetes</taxon>
        <taxon>Propionibacteriales</taxon>
        <taxon>Propionibacteriaceae</taxon>
        <taxon>Propioniciclava</taxon>
    </lineage>
</organism>
<keyword evidence="2 4" id="KW-0378">Hydrolase</keyword>
<keyword evidence="10" id="KW-1185">Reference proteome</keyword>
<dbReference type="RefSeq" id="WP_342372641.1">
    <property type="nucleotide sequence ID" value="NZ_CP115965.1"/>
</dbReference>
<dbReference type="InterPro" id="IPR023296">
    <property type="entry name" value="Glyco_hydro_beta-prop_sf"/>
</dbReference>
<dbReference type="Gene3D" id="2.115.10.20">
    <property type="entry name" value="Glycosyl hydrolase domain, family 43"/>
    <property type="match status" value="1"/>
</dbReference>
<feature type="compositionally biased region" description="Low complexity" evidence="5">
    <location>
        <begin position="42"/>
        <end position="54"/>
    </location>
</feature>
<sequence>MHRRVSRRGTWSVKAATGVVAFTLATLGLSACAPRPTPSPSPTAVAPTPTAVTPSPQPGRPALHITPPDRWINDPQRPFFRDGQWHLYHLYNADYPDGNGTSWYHLTSTDLVHWRDEGVAIEKYRNGLGDIWTGSAVVDTENTAGYGAGAVLALATQQHDGVQVQSLFHSADGGFTFASADGNPVMPNPGVPDFRDPKVFWDAAHSRWVMALAEGDAIGFYTSPDLRAWTYRSRFTTTGLGVLECPDLFPLAVDDDPGEVVWVLMTGANGAAEGFTTGTAAWLGEWDGEAFTSDGDHQWVDAGPDFYAATTWEDPRVSDAEQLQSRYLIGWMNNWNYATDLPAPDWAGGTLSLVRELALRTVDGQPRLVVQPLGGLDALAPADEGPGADVTVTESWEASDPLPDGAYRLRVTVARDDAHPARETRLLLDAGDGSFITVGYDFAGQRVFVARDTDAIAATMPEDYRAIRSAPLAPDDGAVDLDIIVDDTTVEVFAGGGEATLSSVVHTAPGARGWGATSVAGVTRLLDLRVEPLAAAPVQQP</sequence>
<reference evidence="9 10" key="1">
    <citation type="journal article" date="2023" name="Environ Microbiome">
        <title>A coral-associated actinobacterium mitigates coral bleaching under heat stress.</title>
        <authorList>
            <person name="Li J."/>
            <person name="Zou Y."/>
            <person name="Li Q."/>
            <person name="Zhang J."/>
            <person name="Bourne D.G."/>
            <person name="Lyu Y."/>
            <person name="Liu C."/>
            <person name="Zhang S."/>
        </authorList>
    </citation>
    <scope>NUCLEOTIDE SEQUENCE [LARGE SCALE GENOMIC DNA]</scope>
    <source>
        <strain evidence="9 10">SCSIO 13291</strain>
    </source>
</reference>
<feature type="chain" id="PRO_5046056883" evidence="6">
    <location>
        <begin position="34"/>
        <end position="541"/>
    </location>
</feature>
<dbReference type="InterPro" id="IPR013320">
    <property type="entry name" value="ConA-like_dom_sf"/>
</dbReference>
<evidence type="ECO:0000259" key="8">
    <source>
        <dbReference type="Pfam" id="PF08244"/>
    </source>
</evidence>
<dbReference type="InterPro" id="IPR013148">
    <property type="entry name" value="Glyco_hydro_32_N"/>
</dbReference>
<dbReference type="Pfam" id="PF08244">
    <property type="entry name" value="Glyco_hydro_32C"/>
    <property type="match status" value="1"/>
</dbReference>
<dbReference type="GO" id="GO:0016787">
    <property type="term" value="F:hydrolase activity"/>
    <property type="evidence" value="ECO:0007669"/>
    <property type="project" value="UniProtKB-KW"/>
</dbReference>
<feature type="domain" description="Glycosyl hydrolase family 32 C-terminal" evidence="8">
    <location>
        <begin position="402"/>
        <end position="530"/>
    </location>
</feature>
<keyword evidence="6" id="KW-0732">Signal</keyword>
<keyword evidence="3 4" id="KW-0326">Glycosidase</keyword>
<dbReference type="PROSITE" id="PS51257">
    <property type="entry name" value="PROKAR_LIPOPROTEIN"/>
    <property type="match status" value="1"/>
</dbReference>
<feature type="region of interest" description="Disordered" evidence="5">
    <location>
        <begin position="34"/>
        <end position="62"/>
    </location>
</feature>
<proteinExistence type="inferred from homology"/>
<name>A0ABZ3C782_9ACTN</name>
<evidence type="ECO:0000313" key="9">
    <source>
        <dbReference type="EMBL" id="WZW98650.1"/>
    </source>
</evidence>
<dbReference type="SUPFAM" id="SSF49899">
    <property type="entry name" value="Concanavalin A-like lectins/glucanases"/>
    <property type="match status" value="1"/>
</dbReference>
<dbReference type="CDD" id="cd18622">
    <property type="entry name" value="GH32_Inu-like"/>
    <property type="match status" value="1"/>
</dbReference>
<evidence type="ECO:0000313" key="10">
    <source>
        <dbReference type="Proteomes" id="UP001434337"/>
    </source>
</evidence>
<protein>
    <submittedName>
        <fullName evidence="9">Glycoside hydrolase family 32 protein</fullName>
    </submittedName>
</protein>